<feature type="non-terminal residue" evidence="3">
    <location>
        <position position="1"/>
    </location>
</feature>
<gene>
    <name evidence="3" type="ORF">Tci_043013</name>
</gene>
<dbReference type="EMBL" id="BKCJ010006229">
    <property type="protein sequence ID" value="GEU71035.1"/>
    <property type="molecule type" value="Genomic_DNA"/>
</dbReference>
<name>A0A6L2MFQ5_TANCI</name>
<evidence type="ECO:0000313" key="3">
    <source>
        <dbReference type="EMBL" id="GEU71035.1"/>
    </source>
</evidence>
<accession>A0A6L2MFQ5</accession>
<dbReference type="Pfam" id="PF22936">
    <property type="entry name" value="Pol_BBD"/>
    <property type="match status" value="1"/>
</dbReference>
<protein>
    <recommendedName>
        <fullName evidence="2">Retrovirus-related Pol polyprotein from transposon TNT 1-94-like beta-barrel domain-containing protein</fullName>
    </recommendedName>
</protein>
<reference evidence="3" key="1">
    <citation type="journal article" date="2019" name="Sci. Rep.">
        <title>Draft genome of Tanacetum cinerariifolium, the natural source of mosquito coil.</title>
        <authorList>
            <person name="Yamashiro T."/>
            <person name="Shiraishi A."/>
            <person name="Satake H."/>
            <person name="Nakayama K."/>
        </authorList>
    </citation>
    <scope>NUCLEOTIDE SEQUENCE</scope>
</reference>
<organism evidence="3">
    <name type="scientific">Tanacetum cinerariifolium</name>
    <name type="common">Dalmatian daisy</name>
    <name type="synonym">Chrysanthemum cinerariifolium</name>
    <dbReference type="NCBI Taxonomy" id="118510"/>
    <lineage>
        <taxon>Eukaryota</taxon>
        <taxon>Viridiplantae</taxon>
        <taxon>Streptophyta</taxon>
        <taxon>Embryophyta</taxon>
        <taxon>Tracheophyta</taxon>
        <taxon>Spermatophyta</taxon>
        <taxon>Magnoliopsida</taxon>
        <taxon>eudicotyledons</taxon>
        <taxon>Gunneridae</taxon>
        <taxon>Pentapetalae</taxon>
        <taxon>asterids</taxon>
        <taxon>campanulids</taxon>
        <taxon>Asterales</taxon>
        <taxon>Asteraceae</taxon>
        <taxon>Asteroideae</taxon>
        <taxon>Anthemideae</taxon>
        <taxon>Anthemidinae</taxon>
        <taxon>Tanacetum</taxon>
    </lineage>
</organism>
<feature type="region of interest" description="Disordered" evidence="1">
    <location>
        <begin position="57"/>
        <end position="80"/>
    </location>
</feature>
<comment type="caution">
    <text evidence="3">The sequence shown here is derived from an EMBL/GenBank/DDBJ whole genome shotgun (WGS) entry which is preliminary data.</text>
</comment>
<sequence>GNPQIDLHDKGVIDSGCSRYMTGNMSYITDYKEIDGGYVTFGELKTSKPKVKGVVIQEPSKSPTTTTTIPKQKSQDKGKGIMVEEPVKHKKKYQIRLDEEAALKLQAEFDKEQRLVKKRDQKELEANIALIETWDDVQAKIDVDHQLAKRLQV</sequence>
<proteinExistence type="predicted"/>
<evidence type="ECO:0000259" key="2">
    <source>
        <dbReference type="Pfam" id="PF22936"/>
    </source>
</evidence>
<feature type="compositionally biased region" description="Low complexity" evidence="1">
    <location>
        <begin position="57"/>
        <end position="72"/>
    </location>
</feature>
<evidence type="ECO:0000256" key="1">
    <source>
        <dbReference type="SAM" id="MobiDB-lite"/>
    </source>
</evidence>
<dbReference type="AlphaFoldDB" id="A0A6L2MFQ5"/>
<dbReference type="InterPro" id="IPR054722">
    <property type="entry name" value="PolX-like_BBD"/>
</dbReference>
<feature type="domain" description="Retrovirus-related Pol polyprotein from transposon TNT 1-94-like beta-barrel" evidence="2">
    <location>
        <begin position="12"/>
        <end position="58"/>
    </location>
</feature>